<feature type="transmembrane region" description="Helical" evidence="1">
    <location>
        <begin position="144"/>
        <end position="162"/>
    </location>
</feature>
<name>A0A0C3FEF9_PILCF</name>
<reference evidence="3" key="2">
    <citation type="submission" date="2015-01" db="EMBL/GenBank/DDBJ databases">
        <title>Evolutionary Origins and Diversification of the Mycorrhizal Mutualists.</title>
        <authorList>
            <consortium name="DOE Joint Genome Institute"/>
            <consortium name="Mycorrhizal Genomics Consortium"/>
            <person name="Kohler A."/>
            <person name="Kuo A."/>
            <person name="Nagy L.G."/>
            <person name="Floudas D."/>
            <person name="Copeland A."/>
            <person name="Barry K.W."/>
            <person name="Cichocki N."/>
            <person name="Veneault-Fourrey C."/>
            <person name="LaButti K."/>
            <person name="Lindquist E.A."/>
            <person name="Lipzen A."/>
            <person name="Lundell T."/>
            <person name="Morin E."/>
            <person name="Murat C."/>
            <person name="Riley R."/>
            <person name="Ohm R."/>
            <person name="Sun H."/>
            <person name="Tunlid A."/>
            <person name="Henrissat B."/>
            <person name="Grigoriev I.V."/>
            <person name="Hibbett D.S."/>
            <person name="Martin F."/>
        </authorList>
    </citation>
    <scope>NUCLEOTIDE SEQUENCE [LARGE SCALE GENOMIC DNA]</scope>
    <source>
        <strain evidence="3">F 1598</strain>
    </source>
</reference>
<keyword evidence="1" id="KW-0472">Membrane</keyword>
<dbReference type="Proteomes" id="UP000054166">
    <property type="component" value="Unassembled WGS sequence"/>
</dbReference>
<protein>
    <submittedName>
        <fullName evidence="2">Uncharacterized protein</fullName>
    </submittedName>
</protein>
<organism evidence="2 3">
    <name type="scientific">Piloderma croceum (strain F 1598)</name>
    <dbReference type="NCBI Taxonomy" id="765440"/>
    <lineage>
        <taxon>Eukaryota</taxon>
        <taxon>Fungi</taxon>
        <taxon>Dikarya</taxon>
        <taxon>Basidiomycota</taxon>
        <taxon>Agaricomycotina</taxon>
        <taxon>Agaricomycetes</taxon>
        <taxon>Agaricomycetidae</taxon>
        <taxon>Atheliales</taxon>
        <taxon>Atheliaceae</taxon>
        <taxon>Piloderma</taxon>
    </lineage>
</organism>
<dbReference type="AlphaFoldDB" id="A0A0C3FEF9"/>
<dbReference type="STRING" id="765440.A0A0C3FEF9"/>
<dbReference type="EMBL" id="KN833017">
    <property type="protein sequence ID" value="KIM78349.1"/>
    <property type="molecule type" value="Genomic_DNA"/>
</dbReference>
<feature type="transmembrane region" description="Helical" evidence="1">
    <location>
        <begin position="43"/>
        <end position="66"/>
    </location>
</feature>
<sequence>IVAPVADCQTLQNILGSFFALGLSSTSLLFLSRVRAVYDNSKIITAFFGSMWVATLGLSTIIPLSIDGEHIGLTNQCIKTDVRSFSSVPIIFNAVYDTLIFLAITFRIISYAIIKDSQSARARSFFRGDGLPRMSKALLQSGQIYYFATIWLNIVFATMILIPNLPTIYHSMFSVPNLALKNAMACRVYRAVILGFIKDPESTHHGNTIEFPINAPKASDRGLAFKHPTLDESHHCEYHTDTGNGYIYDGHTLGQWESSMEEGSDICDHGPRCSHMINVLNSSQVYGIFRSEEAHCI</sequence>
<evidence type="ECO:0000313" key="3">
    <source>
        <dbReference type="Proteomes" id="UP000054166"/>
    </source>
</evidence>
<reference evidence="2 3" key="1">
    <citation type="submission" date="2014-04" db="EMBL/GenBank/DDBJ databases">
        <authorList>
            <consortium name="DOE Joint Genome Institute"/>
            <person name="Kuo A."/>
            <person name="Tarkka M."/>
            <person name="Buscot F."/>
            <person name="Kohler A."/>
            <person name="Nagy L.G."/>
            <person name="Floudas D."/>
            <person name="Copeland A."/>
            <person name="Barry K.W."/>
            <person name="Cichocki N."/>
            <person name="Veneault-Fourrey C."/>
            <person name="LaButti K."/>
            <person name="Lindquist E.A."/>
            <person name="Lipzen A."/>
            <person name="Lundell T."/>
            <person name="Morin E."/>
            <person name="Murat C."/>
            <person name="Sun H."/>
            <person name="Tunlid A."/>
            <person name="Henrissat B."/>
            <person name="Grigoriev I.V."/>
            <person name="Hibbett D.S."/>
            <person name="Martin F."/>
            <person name="Nordberg H.P."/>
            <person name="Cantor M.N."/>
            <person name="Hua S.X."/>
        </authorList>
    </citation>
    <scope>NUCLEOTIDE SEQUENCE [LARGE SCALE GENOMIC DNA]</scope>
    <source>
        <strain evidence="2 3">F 1598</strain>
    </source>
</reference>
<dbReference type="InParanoid" id="A0A0C3FEF9"/>
<dbReference type="HOGENOM" id="CLU_938623_0_0_1"/>
<feature type="non-terminal residue" evidence="2">
    <location>
        <position position="1"/>
    </location>
</feature>
<evidence type="ECO:0000313" key="2">
    <source>
        <dbReference type="EMBL" id="KIM78349.1"/>
    </source>
</evidence>
<keyword evidence="1" id="KW-0812">Transmembrane</keyword>
<keyword evidence="1" id="KW-1133">Transmembrane helix</keyword>
<feature type="transmembrane region" description="Helical" evidence="1">
    <location>
        <begin position="90"/>
        <end position="114"/>
    </location>
</feature>
<dbReference type="OrthoDB" id="3038990at2759"/>
<feature type="transmembrane region" description="Helical" evidence="1">
    <location>
        <begin position="14"/>
        <end position="31"/>
    </location>
</feature>
<keyword evidence="3" id="KW-1185">Reference proteome</keyword>
<accession>A0A0C3FEF9</accession>
<proteinExistence type="predicted"/>
<evidence type="ECO:0000256" key="1">
    <source>
        <dbReference type="SAM" id="Phobius"/>
    </source>
</evidence>
<gene>
    <name evidence="2" type="ORF">PILCRDRAFT_75720</name>
</gene>